<accession>F0WQM6</accession>
<name>F0WQM6_9STRA</name>
<sequence length="68" mass="7623">MIMLITTSHLETGSYIYIDWDHIPTTGPQDLNLLYVGYNSPHLDSRERNKDIGCAGLGDCVDSYILCC</sequence>
<evidence type="ECO:0000313" key="1">
    <source>
        <dbReference type="EMBL" id="CCA23635.1"/>
    </source>
</evidence>
<organism evidence="1">
    <name type="scientific">Albugo laibachii Nc14</name>
    <dbReference type="NCBI Taxonomy" id="890382"/>
    <lineage>
        <taxon>Eukaryota</taxon>
        <taxon>Sar</taxon>
        <taxon>Stramenopiles</taxon>
        <taxon>Oomycota</taxon>
        <taxon>Peronosporomycetes</taxon>
        <taxon>Albuginales</taxon>
        <taxon>Albuginaceae</taxon>
        <taxon>Albugo</taxon>
    </lineage>
</organism>
<gene>
    <name evidence="1" type="primary">AlNc14C201G8688</name>
    <name evidence="1" type="ORF">ALNC14_097790</name>
</gene>
<protein>
    <submittedName>
        <fullName evidence="1">AlNc14C201G8688 protein</fullName>
    </submittedName>
</protein>
<reference evidence="1" key="2">
    <citation type="submission" date="2011-02" db="EMBL/GenBank/DDBJ databases">
        <authorList>
            <person name="MacLean D."/>
        </authorList>
    </citation>
    <scope>NUCLEOTIDE SEQUENCE</scope>
</reference>
<proteinExistence type="predicted"/>
<dbReference type="AlphaFoldDB" id="F0WQM6"/>
<dbReference type="HOGENOM" id="CLU_2799292_0_0_1"/>
<dbReference type="EMBL" id="FR824246">
    <property type="protein sequence ID" value="CCA23635.1"/>
    <property type="molecule type" value="Genomic_DNA"/>
</dbReference>
<reference evidence="1" key="1">
    <citation type="journal article" date="2011" name="PLoS Biol.">
        <title>Gene gain and loss during evolution of obligate parasitism in the white rust pathogen of Arabidopsis thaliana.</title>
        <authorList>
            <person name="Kemen E."/>
            <person name="Gardiner A."/>
            <person name="Schultz-Larsen T."/>
            <person name="Kemen A.C."/>
            <person name="Balmuth A.L."/>
            <person name="Robert-Seilaniantz A."/>
            <person name="Bailey K."/>
            <person name="Holub E."/>
            <person name="Studholme D.J."/>
            <person name="Maclean D."/>
            <person name="Jones J.D."/>
        </authorList>
    </citation>
    <scope>NUCLEOTIDE SEQUENCE</scope>
</reference>